<gene>
    <name evidence="2" type="ORF">M011DRAFT_123895</name>
</gene>
<accession>A0A6A6V868</accession>
<keyword evidence="1" id="KW-0472">Membrane</keyword>
<keyword evidence="1" id="KW-0812">Transmembrane</keyword>
<organism evidence="2 3">
    <name type="scientific">Sporormia fimetaria CBS 119925</name>
    <dbReference type="NCBI Taxonomy" id="1340428"/>
    <lineage>
        <taxon>Eukaryota</taxon>
        <taxon>Fungi</taxon>
        <taxon>Dikarya</taxon>
        <taxon>Ascomycota</taxon>
        <taxon>Pezizomycotina</taxon>
        <taxon>Dothideomycetes</taxon>
        <taxon>Pleosporomycetidae</taxon>
        <taxon>Pleosporales</taxon>
        <taxon>Sporormiaceae</taxon>
        <taxon>Sporormia</taxon>
    </lineage>
</organism>
<reference evidence="2" key="1">
    <citation type="journal article" date="2020" name="Stud. Mycol.">
        <title>101 Dothideomycetes genomes: a test case for predicting lifestyles and emergence of pathogens.</title>
        <authorList>
            <person name="Haridas S."/>
            <person name="Albert R."/>
            <person name="Binder M."/>
            <person name="Bloem J."/>
            <person name="Labutti K."/>
            <person name="Salamov A."/>
            <person name="Andreopoulos B."/>
            <person name="Baker S."/>
            <person name="Barry K."/>
            <person name="Bills G."/>
            <person name="Bluhm B."/>
            <person name="Cannon C."/>
            <person name="Castanera R."/>
            <person name="Culley D."/>
            <person name="Daum C."/>
            <person name="Ezra D."/>
            <person name="Gonzalez J."/>
            <person name="Henrissat B."/>
            <person name="Kuo A."/>
            <person name="Liang C."/>
            <person name="Lipzen A."/>
            <person name="Lutzoni F."/>
            <person name="Magnuson J."/>
            <person name="Mondo S."/>
            <person name="Nolan M."/>
            <person name="Ohm R."/>
            <person name="Pangilinan J."/>
            <person name="Park H.-J."/>
            <person name="Ramirez L."/>
            <person name="Alfaro M."/>
            <person name="Sun H."/>
            <person name="Tritt A."/>
            <person name="Yoshinaga Y."/>
            <person name="Zwiers L.-H."/>
            <person name="Turgeon B."/>
            <person name="Goodwin S."/>
            <person name="Spatafora J."/>
            <person name="Crous P."/>
            <person name="Grigoriev I."/>
        </authorList>
    </citation>
    <scope>NUCLEOTIDE SEQUENCE</scope>
    <source>
        <strain evidence="2">CBS 119925</strain>
    </source>
</reference>
<protein>
    <submittedName>
        <fullName evidence="2">Uncharacterized protein</fullName>
    </submittedName>
</protein>
<evidence type="ECO:0000313" key="3">
    <source>
        <dbReference type="Proteomes" id="UP000799440"/>
    </source>
</evidence>
<dbReference type="EMBL" id="MU006580">
    <property type="protein sequence ID" value="KAF2745869.1"/>
    <property type="molecule type" value="Genomic_DNA"/>
</dbReference>
<feature type="transmembrane region" description="Helical" evidence="1">
    <location>
        <begin position="44"/>
        <end position="62"/>
    </location>
</feature>
<evidence type="ECO:0000256" key="1">
    <source>
        <dbReference type="SAM" id="Phobius"/>
    </source>
</evidence>
<dbReference type="AlphaFoldDB" id="A0A6A6V868"/>
<name>A0A6A6V868_9PLEO</name>
<proteinExistence type="predicted"/>
<keyword evidence="3" id="KW-1185">Reference proteome</keyword>
<keyword evidence="1" id="KW-1133">Transmembrane helix</keyword>
<dbReference type="Proteomes" id="UP000799440">
    <property type="component" value="Unassembled WGS sequence"/>
</dbReference>
<evidence type="ECO:0000313" key="2">
    <source>
        <dbReference type="EMBL" id="KAF2745869.1"/>
    </source>
</evidence>
<sequence>MHDSRVGADGAISGLRHRKGSHCRVEMSSARTQRDLQRREGFHIGRFWYCLLIYLLLTFFLGERESSRSSHTFCRLSALAVHQAPRLGGVSGLSKKGKMRFRRHHDSVPLVPSVDFAEFCNLVMGDCGDARSSINGRGCVKVVPAGRVRARPRCHQMLSSDSAHPPQVLRSNMRDFERRCSLEHSSMPVDSTLFPFAWSATRIGPSIWCCGR</sequence>